<dbReference type="EMBL" id="HBIO01001934">
    <property type="protein sequence ID" value="CAE0456560.1"/>
    <property type="molecule type" value="Transcribed_RNA"/>
</dbReference>
<feature type="signal peptide" evidence="1">
    <location>
        <begin position="1"/>
        <end position="20"/>
    </location>
</feature>
<dbReference type="AlphaFoldDB" id="A0A7S3V4J7"/>
<name>A0A7S3V4J7_9STRA</name>
<reference evidence="2" key="1">
    <citation type="submission" date="2021-01" db="EMBL/GenBank/DDBJ databases">
        <authorList>
            <person name="Corre E."/>
            <person name="Pelletier E."/>
            <person name="Niang G."/>
            <person name="Scheremetjew M."/>
            <person name="Finn R."/>
            <person name="Kale V."/>
            <person name="Holt S."/>
            <person name="Cochrane G."/>
            <person name="Meng A."/>
            <person name="Brown T."/>
            <person name="Cohen L."/>
        </authorList>
    </citation>
    <scope>NUCLEOTIDE SEQUENCE</scope>
    <source>
        <strain evidence="2">MM31A-1</strain>
    </source>
</reference>
<proteinExistence type="predicted"/>
<gene>
    <name evidence="2" type="ORF">CDEB00056_LOCUS1401</name>
</gene>
<sequence length="502" mass="56558">MYPYFNILILLQLKFQLIKAEVKCPCFDRSGLSSTLNSQNDIELHEDSSCSKTGGNPNTDLRIRWDDRNKPDNGGFPIPILYEVEYDTYYSYYSCRNGDAISSEISKKEADVCFNLLQETCTKIEAQEQVECPCFDPSRLSWAENTENGLSVDIRRDDSCGSKNGDPNTDLEIVWEHFDELDLFPKNPTPINYYNFPNVVGATYNPKRASYECRGDDIKRLISKEEAKVCFNMVKETCEKIEENICPCFDLEDLLSNAKKIEEGEYILDQDKTCRQGLAPAAYGIVLQDRCLSGAPFCPIISIGVMNDYPACFSESAIVSKTSESGAKHCKRMLDTVCGGLTLSRLEDSQCIDDMDFKMNGSSYKDCKWLSSHPPSQIYGICRKKDRRTGKRIFETCRKTCGYCNQCEDQDNYFFNGREGSNIKGCDWVGQDLSRCVIEGVSESCAGTCETKCCKDDTGFRFKHNGKKKACGYIATLNPKQRQDLCSPLKVASSCPQTCGKC</sequence>
<evidence type="ECO:0000313" key="2">
    <source>
        <dbReference type="EMBL" id="CAE0456560.1"/>
    </source>
</evidence>
<keyword evidence="1" id="KW-0732">Signal</keyword>
<organism evidence="2">
    <name type="scientific">Chaetoceros debilis</name>
    <dbReference type="NCBI Taxonomy" id="122233"/>
    <lineage>
        <taxon>Eukaryota</taxon>
        <taxon>Sar</taxon>
        <taxon>Stramenopiles</taxon>
        <taxon>Ochrophyta</taxon>
        <taxon>Bacillariophyta</taxon>
        <taxon>Coscinodiscophyceae</taxon>
        <taxon>Chaetocerotophycidae</taxon>
        <taxon>Chaetocerotales</taxon>
        <taxon>Chaetocerotaceae</taxon>
        <taxon>Chaetoceros</taxon>
    </lineage>
</organism>
<feature type="chain" id="PRO_5031125367" description="ShKT domain-containing protein" evidence="1">
    <location>
        <begin position="21"/>
        <end position="502"/>
    </location>
</feature>
<evidence type="ECO:0000256" key="1">
    <source>
        <dbReference type="SAM" id="SignalP"/>
    </source>
</evidence>
<protein>
    <recommendedName>
        <fullName evidence="3">ShKT domain-containing protein</fullName>
    </recommendedName>
</protein>
<accession>A0A7S3V4J7</accession>
<evidence type="ECO:0008006" key="3">
    <source>
        <dbReference type="Google" id="ProtNLM"/>
    </source>
</evidence>